<dbReference type="SUPFAM" id="SSF51182">
    <property type="entry name" value="RmlC-like cupins"/>
    <property type="match status" value="1"/>
</dbReference>
<dbReference type="RefSeq" id="WP_141466742.1">
    <property type="nucleotide sequence ID" value="NZ_RBZW01000077.1"/>
</dbReference>
<name>A0A4S3TFP6_9EURY</name>
<dbReference type="Gene3D" id="2.60.120.10">
    <property type="entry name" value="Jelly Rolls"/>
    <property type="match status" value="1"/>
</dbReference>
<evidence type="ECO:0000313" key="3">
    <source>
        <dbReference type="EMBL" id="THE62729.1"/>
    </source>
</evidence>
<sequence>MGYHVIDPDDIAPAPNRPSTMRYVSEAAQMEHMGLRVYEVEPGEDIPLSGLHYHEEQEEAFYVVTGSLEVETPDRDYHVAEGQFFIAEPDHPHRASNAANAETTATILGMGAPPVDDAYSYEE</sequence>
<dbReference type="InterPro" id="IPR014710">
    <property type="entry name" value="RmlC-like_jellyroll"/>
</dbReference>
<protein>
    <submittedName>
        <fullName evidence="3">Cupin domain-containing protein</fullName>
    </submittedName>
</protein>
<dbReference type="Pfam" id="PF07883">
    <property type="entry name" value="Cupin_2"/>
    <property type="match status" value="1"/>
</dbReference>
<evidence type="ECO:0000256" key="1">
    <source>
        <dbReference type="ARBA" id="ARBA00022723"/>
    </source>
</evidence>
<dbReference type="AlphaFoldDB" id="A0A4S3TFP6"/>
<dbReference type="PANTHER" id="PTHR35848">
    <property type="entry name" value="OXALATE-BINDING PROTEIN"/>
    <property type="match status" value="1"/>
</dbReference>
<dbReference type="OrthoDB" id="192542at2157"/>
<feature type="domain" description="Cupin type-2" evidence="2">
    <location>
        <begin position="37"/>
        <end position="102"/>
    </location>
</feature>
<accession>A0A4S3TFP6</accession>
<dbReference type="InterPro" id="IPR011051">
    <property type="entry name" value="RmlC_Cupin_sf"/>
</dbReference>
<dbReference type="Proteomes" id="UP000318864">
    <property type="component" value="Unassembled WGS sequence"/>
</dbReference>
<comment type="caution">
    <text evidence="3">The sequence shown here is derived from an EMBL/GenBank/DDBJ whole genome shotgun (WGS) entry which is preliminary data.</text>
</comment>
<dbReference type="GO" id="GO:0046872">
    <property type="term" value="F:metal ion binding"/>
    <property type="evidence" value="ECO:0007669"/>
    <property type="project" value="UniProtKB-KW"/>
</dbReference>
<proteinExistence type="predicted"/>
<dbReference type="InterPro" id="IPR013096">
    <property type="entry name" value="Cupin_2"/>
</dbReference>
<gene>
    <name evidence="3" type="ORF">D8Y22_21920</name>
</gene>
<dbReference type="InterPro" id="IPR051610">
    <property type="entry name" value="GPI/OXD"/>
</dbReference>
<dbReference type="EMBL" id="RBZW01000077">
    <property type="protein sequence ID" value="THE62729.1"/>
    <property type="molecule type" value="Genomic_DNA"/>
</dbReference>
<organism evidence="3 4">
    <name type="scientific">Salinadaptatus halalkaliphilus</name>
    <dbReference type="NCBI Taxonomy" id="2419781"/>
    <lineage>
        <taxon>Archaea</taxon>
        <taxon>Methanobacteriati</taxon>
        <taxon>Methanobacteriota</taxon>
        <taxon>Stenosarchaea group</taxon>
        <taxon>Halobacteria</taxon>
        <taxon>Halobacteriales</taxon>
        <taxon>Natrialbaceae</taxon>
        <taxon>Salinadaptatus</taxon>
    </lineage>
</organism>
<reference evidence="3 4" key="1">
    <citation type="submission" date="2018-10" db="EMBL/GenBank/DDBJ databases">
        <title>Natronolimnobius sp. XQ-INN 246 isolated from Inner Mongolia Autonomous Region of China.</title>
        <authorList>
            <person name="Xue Q."/>
        </authorList>
    </citation>
    <scope>NUCLEOTIDE SEQUENCE [LARGE SCALE GENOMIC DNA]</scope>
    <source>
        <strain evidence="3 4">XQ-INN 246</strain>
    </source>
</reference>
<evidence type="ECO:0000259" key="2">
    <source>
        <dbReference type="Pfam" id="PF07883"/>
    </source>
</evidence>
<keyword evidence="1" id="KW-0479">Metal-binding</keyword>
<keyword evidence="4" id="KW-1185">Reference proteome</keyword>
<evidence type="ECO:0000313" key="4">
    <source>
        <dbReference type="Proteomes" id="UP000318864"/>
    </source>
</evidence>